<keyword evidence="3" id="KW-1185">Reference proteome</keyword>
<accession>A0A8S0X201</accession>
<proteinExistence type="predicted"/>
<feature type="region of interest" description="Disordered" evidence="1">
    <location>
        <begin position="24"/>
        <end position="44"/>
    </location>
</feature>
<gene>
    <name evidence="2" type="ORF">AAE3_LOCUS13594</name>
</gene>
<comment type="caution">
    <text evidence="2">The sequence shown here is derived from an EMBL/GenBank/DDBJ whole genome shotgun (WGS) entry which is preliminary data.</text>
</comment>
<feature type="compositionally biased region" description="Polar residues" evidence="1">
    <location>
        <begin position="27"/>
        <end position="43"/>
    </location>
</feature>
<dbReference type="AlphaFoldDB" id="A0A8S0X201"/>
<organism evidence="2 3">
    <name type="scientific">Cyclocybe aegerita</name>
    <name type="common">Black poplar mushroom</name>
    <name type="synonym">Agrocybe aegerita</name>
    <dbReference type="NCBI Taxonomy" id="1973307"/>
    <lineage>
        <taxon>Eukaryota</taxon>
        <taxon>Fungi</taxon>
        <taxon>Dikarya</taxon>
        <taxon>Basidiomycota</taxon>
        <taxon>Agaricomycotina</taxon>
        <taxon>Agaricomycetes</taxon>
        <taxon>Agaricomycetidae</taxon>
        <taxon>Agaricales</taxon>
        <taxon>Agaricineae</taxon>
        <taxon>Bolbitiaceae</taxon>
        <taxon>Cyclocybe</taxon>
    </lineage>
</organism>
<reference evidence="2 3" key="1">
    <citation type="submission" date="2020-01" db="EMBL/GenBank/DDBJ databases">
        <authorList>
            <person name="Gupta K D."/>
        </authorList>
    </citation>
    <scope>NUCLEOTIDE SEQUENCE [LARGE SCALE GENOMIC DNA]</scope>
</reference>
<dbReference type="Proteomes" id="UP000467700">
    <property type="component" value="Unassembled WGS sequence"/>
</dbReference>
<evidence type="ECO:0000313" key="2">
    <source>
        <dbReference type="EMBL" id="CAA7271347.1"/>
    </source>
</evidence>
<name>A0A8S0X201_CYCAE</name>
<evidence type="ECO:0000256" key="1">
    <source>
        <dbReference type="SAM" id="MobiDB-lite"/>
    </source>
</evidence>
<dbReference type="EMBL" id="CACVBS010000106">
    <property type="protein sequence ID" value="CAA7271347.1"/>
    <property type="molecule type" value="Genomic_DNA"/>
</dbReference>
<sequence>MANEEHLQESLDMHELEQGASIEGHSNIDTDTPTVPSSATSRPRSPLYTLAAAHVTPRLLQTNARTSVLSPYTTSYPPPPPIFDVKLWLGIGVGVEVRELSVDGAGTCGHTRDTNHRKYERRCETQEGGGSYIHGYGSTSIFATYDSALTQESGYGYGYRQSQPMQPLPRYQALLTSTPMFAFRPFRPFFYLDPDLRTLSSSFRTLNSSVNPKFEVFG</sequence>
<protein>
    <submittedName>
        <fullName evidence="2">Uncharacterized protein</fullName>
    </submittedName>
</protein>
<evidence type="ECO:0000313" key="3">
    <source>
        <dbReference type="Proteomes" id="UP000467700"/>
    </source>
</evidence>